<gene>
    <name evidence="7" type="ORF">D0Z07_3563</name>
</gene>
<evidence type="ECO:0000259" key="6">
    <source>
        <dbReference type="PROSITE" id="PS50048"/>
    </source>
</evidence>
<dbReference type="GO" id="GO:0006351">
    <property type="term" value="P:DNA-templated transcription"/>
    <property type="evidence" value="ECO:0007669"/>
    <property type="project" value="InterPro"/>
</dbReference>
<dbReference type="SUPFAM" id="SSF57701">
    <property type="entry name" value="Zn2/Cys6 DNA-binding domain"/>
    <property type="match status" value="1"/>
</dbReference>
<dbReference type="OrthoDB" id="3362851at2759"/>
<organism evidence="7 8">
    <name type="scientific">Hyphodiscus hymeniophilus</name>
    <dbReference type="NCBI Taxonomy" id="353542"/>
    <lineage>
        <taxon>Eukaryota</taxon>
        <taxon>Fungi</taxon>
        <taxon>Dikarya</taxon>
        <taxon>Ascomycota</taxon>
        <taxon>Pezizomycotina</taxon>
        <taxon>Leotiomycetes</taxon>
        <taxon>Helotiales</taxon>
        <taxon>Hyphodiscaceae</taxon>
        <taxon>Hyphodiscus</taxon>
    </lineage>
</organism>
<comment type="caution">
    <text evidence="7">The sequence shown here is derived from an EMBL/GenBank/DDBJ whole genome shotgun (WGS) entry which is preliminary data.</text>
</comment>
<reference evidence="7" key="1">
    <citation type="submission" date="2019-07" db="EMBL/GenBank/DDBJ databases">
        <title>Hyphodiscus hymeniophilus genome sequencing and assembly.</title>
        <authorList>
            <person name="Kramer G."/>
            <person name="Nodwell J."/>
        </authorList>
    </citation>
    <scope>NUCLEOTIDE SEQUENCE</scope>
    <source>
        <strain evidence="7">ATCC 34498</strain>
    </source>
</reference>
<feature type="region of interest" description="Disordered" evidence="5">
    <location>
        <begin position="103"/>
        <end position="122"/>
    </location>
</feature>
<dbReference type="GO" id="GO:0005634">
    <property type="term" value="C:nucleus"/>
    <property type="evidence" value="ECO:0007669"/>
    <property type="project" value="TreeGrafter"/>
</dbReference>
<dbReference type="InterPro" id="IPR001138">
    <property type="entry name" value="Zn2Cys6_DnaBD"/>
</dbReference>
<dbReference type="GO" id="GO:0000978">
    <property type="term" value="F:RNA polymerase II cis-regulatory region sequence-specific DNA binding"/>
    <property type="evidence" value="ECO:0007669"/>
    <property type="project" value="TreeGrafter"/>
</dbReference>
<dbReference type="PANTHER" id="PTHR47424:SF5">
    <property type="entry name" value="ZN(II)2CYS6 TRANSCRIPTION FACTOR (EUROFUNG)"/>
    <property type="match status" value="1"/>
</dbReference>
<dbReference type="Proteomes" id="UP000785200">
    <property type="component" value="Unassembled WGS sequence"/>
</dbReference>
<dbReference type="PROSITE" id="PS00463">
    <property type="entry name" value="ZN2_CY6_FUNGAL_1"/>
    <property type="match status" value="1"/>
</dbReference>
<dbReference type="GO" id="GO:0008270">
    <property type="term" value="F:zinc ion binding"/>
    <property type="evidence" value="ECO:0007669"/>
    <property type="project" value="InterPro"/>
</dbReference>
<name>A0A9P7AY37_9HELO</name>
<dbReference type="CDD" id="cd12148">
    <property type="entry name" value="fungal_TF_MHR"/>
    <property type="match status" value="1"/>
</dbReference>
<dbReference type="PANTHER" id="PTHR47424">
    <property type="entry name" value="REGULATORY PROTEIN GAL4"/>
    <property type="match status" value="1"/>
</dbReference>
<keyword evidence="8" id="KW-1185">Reference proteome</keyword>
<evidence type="ECO:0000313" key="7">
    <source>
        <dbReference type="EMBL" id="KAG0649560.1"/>
    </source>
</evidence>
<dbReference type="InterPro" id="IPR051127">
    <property type="entry name" value="Fungal_SecMet_Regulators"/>
</dbReference>
<proteinExistence type="predicted"/>
<dbReference type="PROSITE" id="PS50048">
    <property type="entry name" value="ZN2_CY6_FUNGAL_2"/>
    <property type="match status" value="1"/>
</dbReference>
<keyword evidence="2" id="KW-0805">Transcription regulation</keyword>
<feature type="domain" description="Zn(2)-C6 fungal-type" evidence="6">
    <location>
        <begin position="15"/>
        <end position="46"/>
    </location>
</feature>
<evidence type="ECO:0000256" key="1">
    <source>
        <dbReference type="ARBA" id="ARBA00022723"/>
    </source>
</evidence>
<evidence type="ECO:0000256" key="2">
    <source>
        <dbReference type="ARBA" id="ARBA00023015"/>
    </source>
</evidence>
<evidence type="ECO:0000256" key="4">
    <source>
        <dbReference type="ARBA" id="ARBA00023242"/>
    </source>
</evidence>
<dbReference type="Pfam" id="PF00172">
    <property type="entry name" value="Zn_clus"/>
    <property type="match status" value="1"/>
</dbReference>
<keyword evidence="3" id="KW-0804">Transcription</keyword>
<dbReference type="Pfam" id="PF04082">
    <property type="entry name" value="Fungal_trans"/>
    <property type="match status" value="1"/>
</dbReference>
<keyword evidence="1" id="KW-0479">Metal-binding</keyword>
<dbReference type="GO" id="GO:0000981">
    <property type="term" value="F:DNA-binding transcription factor activity, RNA polymerase II-specific"/>
    <property type="evidence" value="ECO:0007669"/>
    <property type="project" value="InterPro"/>
</dbReference>
<evidence type="ECO:0000313" key="8">
    <source>
        <dbReference type="Proteomes" id="UP000785200"/>
    </source>
</evidence>
<evidence type="ECO:0000256" key="3">
    <source>
        <dbReference type="ARBA" id="ARBA00023163"/>
    </source>
</evidence>
<accession>A0A9P7AY37</accession>
<protein>
    <submittedName>
        <fullName evidence="7">Thiamine repressible regulatory thi1</fullName>
    </submittedName>
</protein>
<dbReference type="InterPro" id="IPR036864">
    <property type="entry name" value="Zn2-C6_fun-type_DNA-bd_sf"/>
</dbReference>
<sequence length="693" mass="78728">MSTTPRSQIDKAKNACVECKRRKIRCNGQQPCSACHWYKHPERCLYKAPQARLRLSRRSLDAVRQRLDESLDVHKRLFPLSTLDDLIPLSREKLLDLLNSPQNHQAAGSITNNDPSPSSLTYSTSEIYESPQKEHLEAVTYAEPVNIVGNRVVADEDNEVHALSLRLERPSSHLSASSAMAGLRVLLSIAPESLFMSQRGMRRPGVSTVGPSSEPNDSKRGLIPSVSRDTQSLVEAYFARIHPLTPIFDEKVFRATVAANSRTDAPWLGLLNMVYALGAIACYPCDSVEDIYYYNKAKTYIGIESFGSGQMETLQAFTLISGYYLHYRNRPNMASAIMGAIFRMAYALDLHKELPGPETSQDRQQRELRRRIWWTLVVLDTAEATTLGRVPLMDAFSFKVNVPKNIDDSTGEVTNNPTIYSKLIADIDFSKEVIRIQERLISSQQQLEFTETLTLDAQLVYWFQNLPPYMKSPEPCPEWLVQPRAGSNWKYLSLRIILHRPVLLEAALRRLSLDDLTADQRICLSKCQSLARTCIDNIGAEWRQNQYSGWPGGWFLLQACVIPLLSLYTFGEETEQAVGWNQQVQKAIHIFEEMIPWGIAARRTYELISALYSKYRERPNSSAADNTIVLQQGSSAIDDQSFDQQQPQQILGNLDEWPLWEEFSTYPDLDLLDIGADWKGWDFAMETEGWNQN</sequence>
<dbReference type="EMBL" id="VNKQ01000007">
    <property type="protein sequence ID" value="KAG0649560.1"/>
    <property type="molecule type" value="Genomic_DNA"/>
</dbReference>
<dbReference type="GO" id="GO:0000435">
    <property type="term" value="P:positive regulation of transcription from RNA polymerase II promoter by galactose"/>
    <property type="evidence" value="ECO:0007669"/>
    <property type="project" value="TreeGrafter"/>
</dbReference>
<dbReference type="SMART" id="SM00906">
    <property type="entry name" value="Fungal_trans"/>
    <property type="match status" value="1"/>
</dbReference>
<dbReference type="Gene3D" id="4.10.240.10">
    <property type="entry name" value="Zn(2)-C6 fungal-type DNA-binding domain"/>
    <property type="match status" value="1"/>
</dbReference>
<dbReference type="SMART" id="SM00066">
    <property type="entry name" value="GAL4"/>
    <property type="match status" value="1"/>
</dbReference>
<feature type="region of interest" description="Disordered" evidence="5">
    <location>
        <begin position="200"/>
        <end position="224"/>
    </location>
</feature>
<keyword evidence="4" id="KW-0539">Nucleus</keyword>
<dbReference type="AlphaFoldDB" id="A0A9P7AY37"/>
<dbReference type="CDD" id="cd00067">
    <property type="entry name" value="GAL4"/>
    <property type="match status" value="1"/>
</dbReference>
<evidence type="ECO:0000256" key="5">
    <source>
        <dbReference type="SAM" id="MobiDB-lite"/>
    </source>
</evidence>
<dbReference type="InterPro" id="IPR007219">
    <property type="entry name" value="XnlR_reg_dom"/>
</dbReference>